<evidence type="ECO:0000313" key="4">
    <source>
        <dbReference type="Proteomes" id="UP000292781"/>
    </source>
</evidence>
<organism evidence="3 4">
    <name type="scientific">Siculibacillus lacustris</name>
    <dbReference type="NCBI Taxonomy" id="1549641"/>
    <lineage>
        <taxon>Bacteria</taxon>
        <taxon>Pseudomonadati</taxon>
        <taxon>Pseudomonadota</taxon>
        <taxon>Alphaproteobacteria</taxon>
        <taxon>Hyphomicrobiales</taxon>
        <taxon>Ancalomicrobiaceae</taxon>
        <taxon>Siculibacillus</taxon>
    </lineage>
</organism>
<dbReference type="Gene3D" id="6.10.250.2410">
    <property type="match status" value="1"/>
</dbReference>
<evidence type="ECO:0000256" key="2">
    <source>
        <dbReference type="SAM" id="MobiDB-lite"/>
    </source>
</evidence>
<dbReference type="OrthoDB" id="9793741at2"/>
<comment type="caution">
    <text evidence="3">The sequence shown here is derived from an EMBL/GenBank/DDBJ whole genome shotgun (WGS) entry which is preliminary data.</text>
</comment>
<accession>A0A4Q9VQH4</accession>
<proteinExistence type="predicted"/>
<dbReference type="PANTHER" id="PTHR33969">
    <property type="entry name" value="SEGREGATION AND CONDENSATION PROTEIN A"/>
    <property type="match status" value="1"/>
</dbReference>
<dbReference type="InterPro" id="IPR003768">
    <property type="entry name" value="ScpA"/>
</dbReference>
<dbReference type="AlphaFoldDB" id="A0A4Q9VQH4"/>
<dbReference type="PANTHER" id="PTHR33969:SF2">
    <property type="entry name" value="SEGREGATION AND CONDENSATION PROTEIN A"/>
    <property type="match status" value="1"/>
</dbReference>
<evidence type="ECO:0000313" key="3">
    <source>
        <dbReference type="EMBL" id="TBW38059.1"/>
    </source>
</evidence>
<sequence length="270" mass="29489">MAPEQRTLDVGDTLVIDVDGFEGPLDLLLALARTQKVDLARISILQLVDQYLAFVERVRQRRLELAADLLVMAAWLAYLKSRLLLPSPAADDEPSGEELAAALAFRLRRLGAMREVAAKLVARTRLGRDVFPRGAAESAVLSSHAEWRADLGDLLGAYAGLRQKQIVTSVRVVARSVWTLSDARDILERIVGETAGWVPIHALVADWAPPDQRATAIASTFSASLELVHEGRIELTQSEAFAPLWARARTDGRPDPDPETPSEPQGTPPP</sequence>
<name>A0A4Q9VQH4_9HYPH</name>
<gene>
    <name evidence="3" type="ORF">EYW49_10295</name>
</gene>
<dbReference type="Pfam" id="PF02616">
    <property type="entry name" value="SMC_ScpA"/>
    <property type="match status" value="1"/>
</dbReference>
<dbReference type="EMBL" id="SJFN01000013">
    <property type="protein sequence ID" value="TBW38059.1"/>
    <property type="molecule type" value="Genomic_DNA"/>
</dbReference>
<feature type="region of interest" description="Disordered" evidence="2">
    <location>
        <begin position="248"/>
        <end position="270"/>
    </location>
</feature>
<protein>
    <recommendedName>
        <fullName evidence="1">Segregation and condensation protein A</fullName>
    </recommendedName>
</protein>
<dbReference type="RefSeq" id="WP_131309410.1">
    <property type="nucleotide sequence ID" value="NZ_SJFN01000013.1"/>
</dbReference>
<keyword evidence="4" id="KW-1185">Reference proteome</keyword>
<dbReference type="Proteomes" id="UP000292781">
    <property type="component" value="Unassembled WGS sequence"/>
</dbReference>
<reference evidence="3 4" key="1">
    <citation type="submission" date="2019-02" db="EMBL/GenBank/DDBJ databases">
        <title>Siculibacillus lacustris gen. nov., sp. nov., a new rosette-forming bacterium isolated from a freshwater crater lake (Lake St. Ana, Romania).</title>
        <authorList>
            <person name="Felfoldi T."/>
            <person name="Marton Z."/>
            <person name="Szabo A."/>
            <person name="Mentes A."/>
            <person name="Boka K."/>
            <person name="Marialigeti K."/>
            <person name="Mathe I."/>
            <person name="Koncz M."/>
            <person name="Schumann P."/>
            <person name="Toth E."/>
        </authorList>
    </citation>
    <scope>NUCLEOTIDE SEQUENCE [LARGE SCALE GENOMIC DNA]</scope>
    <source>
        <strain evidence="3 4">SA-279</strain>
    </source>
</reference>
<evidence type="ECO:0000256" key="1">
    <source>
        <dbReference type="ARBA" id="ARBA00044777"/>
    </source>
</evidence>